<dbReference type="InterPro" id="IPR045761">
    <property type="entry name" value="ODP_dom"/>
</dbReference>
<dbReference type="PATRIC" id="fig|748449.3.peg.385"/>
<dbReference type="InterPro" id="IPR036866">
    <property type="entry name" value="RibonucZ/Hydroxyglut_hydro"/>
</dbReference>
<dbReference type="CDD" id="cd07709">
    <property type="entry name" value="flavodiiron_proteins_MBL-fold"/>
    <property type="match status" value="1"/>
</dbReference>
<protein>
    <submittedName>
        <fullName evidence="3">Putative flavoprotein</fullName>
    </submittedName>
</protein>
<dbReference type="InterPro" id="IPR008254">
    <property type="entry name" value="Flavodoxin/NO_synth"/>
</dbReference>
<keyword evidence="4" id="KW-1185">Reference proteome</keyword>
<dbReference type="GO" id="GO:0009055">
    <property type="term" value="F:electron transfer activity"/>
    <property type="evidence" value="ECO:0007669"/>
    <property type="project" value="InterPro"/>
</dbReference>
<dbReference type="AlphaFoldDB" id="L0K8G0"/>
<evidence type="ECO:0000313" key="3">
    <source>
        <dbReference type="EMBL" id="AGB40408.1"/>
    </source>
</evidence>
<dbReference type="PROSITE" id="PS50902">
    <property type="entry name" value="FLAVODOXIN_LIKE"/>
    <property type="match status" value="1"/>
</dbReference>
<evidence type="ECO:0000259" key="2">
    <source>
        <dbReference type="PROSITE" id="PS50902"/>
    </source>
</evidence>
<accession>L0K8G0</accession>
<evidence type="ECO:0000256" key="1">
    <source>
        <dbReference type="ARBA" id="ARBA00007121"/>
    </source>
</evidence>
<dbReference type="Pfam" id="PF19583">
    <property type="entry name" value="ODP"/>
    <property type="match status" value="1"/>
</dbReference>
<comment type="similarity">
    <text evidence="1">In the N-terminal section; belongs to the zinc metallo-hydrolase group 3 family.</text>
</comment>
<feature type="domain" description="Flavodoxin-like" evidence="2">
    <location>
        <begin position="254"/>
        <end position="392"/>
    </location>
</feature>
<sequence length="399" mass="45200">MGSFKVKENIYWVGARDWNLRSFHGPAFNTPHGTTYNAYLIKDEKNVLVDGVHKPFTDTLFEHIQEVIDWEDIDYYIVNHAEPDHSGSFPATMEKLRDDVTVVCTASGKNNLLEHYGDSYNYQVINSGDTIDIGARTLSFLEASMLHWPDSMFTYIPEDKLLLPNDAFGMHLCVSSLFDDQNDQNLLIKEAKKYFANILTPFSDLVLKKLNEVEEMGLEIDIIAPSHGIIWRENPEEIINKYVEWAEMKPKKKAVVIYETMWDSTELVAQKIVEGLIDAGIEVNFYRKSISDKNDIVTEILDAKAVIVGSPTINNVMIPAVTPILEELEGLRFKNKLGAAFGSKGWAGGAAQRIADRLEKAKINLVGEPFEFKYVPNEEKLDEAYQLGEKIAEKINKSK</sequence>
<dbReference type="GO" id="GO:0010181">
    <property type="term" value="F:FMN binding"/>
    <property type="evidence" value="ECO:0007669"/>
    <property type="project" value="InterPro"/>
</dbReference>
<dbReference type="Gene3D" id="3.40.50.360">
    <property type="match status" value="1"/>
</dbReference>
<dbReference type="eggNOG" id="COG0426">
    <property type="taxonomic scope" value="Bacteria"/>
</dbReference>
<dbReference type="HOGENOM" id="CLU_017490_0_0_9"/>
<organism evidence="3 4">
    <name type="scientific">Halobacteroides halobius (strain ATCC 35273 / DSM 5150 / MD-1)</name>
    <dbReference type="NCBI Taxonomy" id="748449"/>
    <lineage>
        <taxon>Bacteria</taxon>
        <taxon>Bacillati</taxon>
        <taxon>Bacillota</taxon>
        <taxon>Clostridia</taxon>
        <taxon>Halanaerobiales</taxon>
        <taxon>Halobacteroidaceae</taxon>
        <taxon>Halobacteroides</taxon>
    </lineage>
</organism>
<dbReference type="SMART" id="SM00849">
    <property type="entry name" value="Lactamase_B"/>
    <property type="match status" value="1"/>
</dbReference>
<reference evidence="4" key="1">
    <citation type="submission" date="2012-02" db="EMBL/GenBank/DDBJ databases">
        <title>The complete genome of Halobacteroides halobius DSM 5150.</title>
        <authorList>
            <person name="Lucas S."/>
            <person name="Copeland A."/>
            <person name="Lapidus A."/>
            <person name="Glavina del Rio T."/>
            <person name="Dalin E."/>
            <person name="Tice H."/>
            <person name="Bruce D."/>
            <person name="Goodwin L."/>
            <person name="Pitluck S."/>
            <person name="Peters L."/>
            <person name="Mikhailova N."/>
            <person name="Gu W."/>
            <person name="Kyrpides N."/>
            <person name="Mavromatis K."/>
            <person name="Ivanova N."/>
            <person name="Brettin T."/>
            <person name="Detter J.C."/>
            <person name="Han C."/>
            <person name="Larimer F."/>
            <person name="Land M."/>
            <person name="Hauser L."/>
            <person name="Markowitz V."/>
            <person name="Cheng J.-F."/>
            <person name="Hugenholtz P."/>
            <person name="Woyke T."/>
            <person name="Wu D."/>
            <person name="Tindall B."/>
            <person name="Pomrenke H."/>
            <person name="Brambilla E."/>
            <person name="Klenk H.-P."/>
            <person name="Eisen J.A."/>
        </authorList>
    </citation>
    <scope>NUCLEOTIDE SEQUENCE [LARGE SCALE GENOMIC DNA]</scope>
    <source>
        <strain evidence="4">ATCC 35273 / DSM 5150 / MD-1</strain>
    </source>
</reference>
<evidence type="ECO:0000313" key="4">
    <source>
        <dbReference type="Proteomes" id="UP000010880"/>
    </source>
</evidence>
<dbReference type="PANTHER" id="PTHR43717:SF1">
    <property type="entry name" value="ANAEROBIC NITRIC OXIDE REDUCTASE FLAVORUBREDOXIN"/>
    <property type="match status" value="1"/>
</dbReference>
<dbReference type="SUPFAM" id="SSF56281">
    <property type="entry name" value="Metallo-hydrolase/oxidoreductase"/>
    <property type="match status" value="1"/>
</dbReference>
<dbReference type="GO" id="GO:0016651">
    <property type="term" value="F:oxidoreductase activity, acting on NAD(P)H"/>
    <property type="evidence" value="ECO:0007669"/>
    <property type="project" value="UniProtKB-ARBA"/>
</dbReference>
<dbReference type="PANTHER" id="PTHR43717">
    <property type="entry name" value="ANAEROBIC NITRIC OXIDE REDUCTASE FLAVORUBREDOXIN"/>
    <property type="match status" value="1"/>
</dbReference>
<dbReference type="GO" id="GO:0046872">
    <property type="term" value="F:metal ion binding"/>
    <property type="evidence" value="ECO:0007669"/>
    <property type="project" value="InterPro"/>
</dbReference>
<dbReference type="PIRSF" id="PIRSF005243">
    <property type="entry name" value="ROO"/>
    <property type="match status" value="1"/>
</dbReference>
<dbReference type="KEGG" id="hhl:Halha_0413"/>
<dbReference type="RefSeq" id="WP_015326134.1">
    <property type="nucleotide sequence ID" value="NC_019978.1"/>
</dbReference>
<dbReference type="EMBL" id="CP003359">
    <property type="protein sequence ID" value="AGB40408.1"/>
    <property type="molecule type" value="Genomic_DNA"/>
</dbReference>
<gene>
    <name evidence="3" type="ordered locus">Halha_0413</name>
</gene>
<dbReference type="InterPro" id="IPR029039">
    <property type="entry name" value="Flavoprotein-like_sf"/>
</dbReference>
<dbReference type="Gene3D" id="3.60.15.10">
    <property type="entry name" value="Ribonuclease Z/Hydroxyacylglutathione hydrolase-like"/>
    <property type="match status" value="1"/>
</dbReference>
<dbReference type="OrthoDB" id="9807946at2"/>
<dbReference type="STRING" id="748449.Halha_0413"/>
<dbReference type="SUPFAM" id="SSF52218">
    <property type="entry name" value="Flavoproteins"/>
    <property type="match status" value="1"/>
</dbReference>
<dbReference type="Proteomes" id="UP000010880">
    <property type="component" value="Chromosome"/>
</dbReference>
<dbReference type="Pfam" id="PF00258">
    <property type="entry name" value="Flavodoxin_1"/>
    <property type="match status" value="1"/>
</dbReference>
<dbReference type="InterPro" id="IPR016440">
    <property type="entry name" value="Rubredoxin-O_OxRdtase"/>
</dbReference>
<dbReference type="InterPro" id="IPR001279">
    <property type="entry name" value="Metallo-B-lactamas"/>
</dbReference>
<proteinExistence type="inferred from homology"/>
<name>L0K8G0_HALHC</name>